<organism evidence="7 8">
    <name type="scientific">Oxalicibacterium solurbis</name>
    <dbReference type="NCBI Taxonomy" id="69280"/>
    <lineage>
        <taxon>Bacteria</taxon>
        <taxon>Pseudomonadati</taxon>
        <taxon>Pseudomonadota</taxon>
        <taxon>Betaproteobacteria</taxon>
        <taxon>Burkholderiales</taxon>
        <taxon>Oxalobacteraceae</taxon>
        <taxon>Oxalicibacterium</taxon>
    </lineage>
</organism>
<dbReference type="GO" id="GO:0006355">
    <property type="term" value="P:regulation of DNA-templated transcription"/>
    <property type="evidence" value="ECO:0007669"/>
    <property type="project" value="InterPro"/>
</dbReference>
<reference evidence="7" key="1">
    <citation type="journal article" date="2014" name="Int. J. Syst. Evol. Microbiol.">
        <title>Complete genome sequence of Corynebacterium casei LMG S-19264T (=DSM 44701T), isolated from a smear-ripened cheese.</title>
        <authorList>
            <consortium name="US DOE Joint Genome Institute (JGI-PGF)"/>
            <person name="Walter F."/>
            <person name="Albersmeier A."/>
            <person name="Kalinowski J."/>
            <person name="Ruckert C."/>
        </authorList>
    </citation>
    <scope>NUCLEOTIDE SEQUENCE</scope>
    <source>
        <strain evidence="7">CCM 7664</strain>
    </source>
</reference>
<evidence type="ECO:0000256" key="5">
    <source>
        <dbReference type="ARBA" id="ARBA00023163"/>
    </source>
</evidence>
<keyword evidence="2" id="KW-0067">ATP-binding</keyword>
<dbReference type="Proteomes" id="UP000627205">
    <property type="component" value="Unassembled WGS sequence"/>
</dbReference>
<dbReference type="PROSITE" id="PS00688">
    <property type="entry name" value="SIGMA54_INTERACT_3"/>
    <property type="match status" value="1"/>
</dbReference>
<dbReference type="PANTHER" id="PTHR32071:SF117">
    <property type="entry name" value="PTS-DEPENDENT DIHYDROXYACETONE KINASE OPERON REGULATORY PROTEIN-RELATED"/>
    <property type="match status" value="1"/>
</dbReference>
<dbReference type="InterPro" id="IPR027417">
    <property type="entry name" value="P-loop_NTPase"/>
</dbReference>
<dbReference type="CDD" id="cd00009">
    <property type="entry name" value="AAA"/>
    <property type="match status" value="1"/>
</dbReference>
<feature type="domain" description="Sigma-54 factor interaction" evidence="6">
    <location>
        <begin position="44"/>
        <end position="272"/>
    </location>
</feature>
<evidence type="ECO:0000256" key="2">
    <source>
        <dbReference type="ARBA" id="ARBA00022840"/>
    </source>
</evidence>
<dbReference type="InterPro" id="IPR009057">
    <property type="entry name" value="Homeodomain-like_sf"/>
</dbReference>
<dbReference type="RefSeq" id="WP_188420309.1">
    <property type="nucleotide sequence ID" value="NZ_BMDP01000002.1"/>
</dbReference>
<evidence type="ECO:0000259" key="6">
    <source>
        <dbReference type="PROSITE" id="PS50045"/>
    </source>
</evidence>
<dbReference type="Pfam" id="PF00158">
    <property type="entry name" value="Sigma54_activat"/>
    <property type="match status" value="1"/>
</dbReference>
<dbReference type="InterPro" id="IPR058031">
    <property type="entry name" value="AAA_lid_NorR"/>
</dbReference>
<evidence type="ECO:0000313" key="7">
    <source>
        <dbReference type="EMBL" id="GGI54233.1"/>
    </source>
</evidence>
<evidence type="ECO:0000256" key="4">
    <source>
        <dbReference type="ARBA" id="ARBA00023125"/>
    </source>
</evidence>
<name>A0A8J3B352_9BURK</name>
<reference evidence="7" key="2">
    <citation type="submission" date="2020-09" db="EMBL/GenBank/DDBJ databases">
        <authorList>
            <person name="Sun Q."/>
            <person name="Sedlacek I."/>
        </authorList>
    </citation>
    <scope>NUCLEOTIDE SEQUENCE</scope>
    <source>
        <strain evidence="7">CCM 7664</strain>
    </source>
</reference>
<dbReference type="AlphaFoldDB" id="A0A8J3B352"/>
<dbReference type="SUPFAM" id="SSF52540">
    <property type="entry name" value="P-loop containing nucleoside triphosphate hydrolases"/>
    <property type="match status" value="1"/>
</dbReference>
<dbReference type="Gene3D" id="1.10.8.60">
    <property type="match status" value="1"/>
</dbReference>
<keyword evidence="4" id="KW-0238">DNA-binding</keyword>
<dbReference type="InterPro" id="IPR002078">
    <property type="entry name" value="Sigma_54_int"/>
</dbReference>
<keyword evidence="5" id="KW-0804">Transcription</keyword>
<dbReference type="Pfam" id="PF02954">
    <property type="entry name" value="HTH_8"/>
    <property type="match status" value="1"/>
</dbReference>
<dbReference type="PRINTS" id="PR01590">
    <property type="entry name" value="HTHFIS"/>
</dbReference>
<dbReference type="GO" id="GO:0043565">
    <property type="term" value="F:sequence-specific DNA binding"/>
    <property type="evidence" value="ECO:0007669"/>
    <property type="project" value="InterPro"/>
</dbReference>
<dbReference type="GO" id="GO:0005524">
    <property type="term" value="F:ATP binding"/>
    <property type="evidence" value="ECO:0007669"/>
    <property type="project" value="UniProtKB-KW"/>
</dbReference>
<dbReference type="EMBL" id="BMDP01000002">
    <property type="protein sequence ID" value="GGI54233.1"/>
    <property type="molecule type" value="Genomic_DNA"/>
</dbReference>
<dbReference type="InterPro" id="IPR025944">
    <property type="entry name" value="Sigma_54_int_dom_CS"/>
</dbReference>
<dbReference type="InterPro" id="IPR025662">
    <property type="entry name" value="Sigma_54_int_dom_ATP-bd_1"/>
</dbReference>
<dbReference type="PROSITE" id="PS00676">
    <property type="entry name" value="SIGMA54_INTERACT_2"/>
    <property type="match status" value="1"/>
</dbReference>
<sequence>MSNGLDICSNGNVVGLPTLSALHDAQHNDTNDFPVGKLARCGDLYGASTPMQHLFKMIGKVAPTSANVLIVGESGTGKELVASVIHQMSKDTTSPFVALNCGAVSPQLIEAELFGHERGSFTGAIRTQKGCFERADGGTLFLDEVTEMPLDMQVKLLRVLETNRFYRIGADEESEVSVRVVAATNRDPAEAVAAGILRSDLYYRLAVFPLNLPSLRERSDDVRLLAKLFLDQLNEEEGSSKTFSRASLRLMSSYVWPGNVRELKNVVHRAFILADRELDIAQAIGPMRAAQPECQGDCVTVPLGSKLAEAEQQLICATLDHCGGNKTMTAEVLGVSLKTLYNRLNEYQSKLFLQDAIARPYSIQGRN</sequence>
<dbReference type="SUPFAM" id="SSF46689">
    <property type="entry name" value="Homeodomain-like"/>
    <property type="match status" value="1"/>
</dbReference>
<dbReference type="Gene3D" id="3.40.50.300">
    <property type="entry name" value="P-loop containing nucleotide triphosphate hydrolases"/>
    <property type="match status" value="1"/>
</dbReference>
<evidence type="ECO:0000313" key="8">
    <source>
        <dbReference type="Proteomes" id="UP000627205"/>
    </source>
</evidence>
<gene>
    <name evidence="7" type="ORF">GCM10011430_14070</name>
</gene>
<proteinExistence type="predicted"/>
<comment type="caution">
    <text evidence="7">The sequence shown here is derived from an EMBL/GenBank/DDBJ whole genome shotgun (WGS) entry which is preliminary data.</text>
</comment>
<dbReference type="InterPro" id="IPR003593">
    <property type="entry name" value="AAA+_ATPase"/>
</dbReference>
<keyword evidence="3" id="KW-0805">Transcription regulation</keyword>
<evidence type="ECO:0000256" key="3">
    <source>
        <dbReference type="ARBA" id="ARBA00023015"/>
    </source>
</evidence>
<evidence type="ECO:0000256" key="1">
    <source>
        <dbReference type="ARBA" id="ARBA00022741"/>
    </source>
</evidence>
<keyword evidence="8" id="KW-1185">Reference proteome</keyword>
<dbReference type="InterPro" id="IPR025943">
    <property type="entry name" value="Sigma_54_int_dom_ATP-bd_2"/>
</dbReference>
<dbReference type="Pfam" id="PF25601">
    <property type="entry name" value="AAA_lid_14"/>
    <property type="match status" value="1"/>
</dbReference>
<dbReference type="Gene3D" id="1.10.10.60">
    <property type="entry name" value="Homeodomain-like"/>
    <property type="match status" value="1"/>
</dbReference>
<dbReference type="FunFam" id="3.40.50.300:FF:000006">
    <property type="entry name" value="DNA-binding transcriptional regulator NtrC"/>
    <property type="match status" value="1"/>
</dbReference>
<dbReference type="InterPro" id="IPR002197">
    <property type="entry name" value="HTH_Fis"/>
</dbReference>
<dbReference type="SMART" id="SM00382">
    <property type="entry name" value="AAA"/>
    <property type="match status" value="1"/>
</dbReference>
<dbReference type="PANTHER" id="PTHR32071">
    <property type="entry name" value="TRANSCRIPTIONAL REGULATORY PROTEIN"/>
    <property type="match status" value="1"/>
</dbReference>
<dbReference type="PROSITE" id="PS00675">
    <property type="entry name" value="SIGMA54_INTERACT_1"/>
    <property type="match status" value="1"/>
</dbReference>
<keyword evidence="1" id="KW-0547">Nucleotide-binding</keyword>
<dbReference type="PROSITE" id="PS50045">
    <property type="entry name" value="SIGMA54_INTERACT_4"/>
    <property type="match status" value="1"/>
</dbReference>
<accession>A0A8J3B352</accession>
<protein>
    <recommendedName>
        <fullName evidence="6">Sigma-54 factor interaction domain-containing protein</fullName>
    </recommendedName>
</protein>